<feature type="domain" description="Ribosomal protein L9" evidence="10">
    <location>
        <begin position="13"/>
        <end position="40"/>
    </location>
</feature>
<evidence type="ECO:0000256" key="5">
    <source>
        <dbReference type="ARBA" id="ARBA00023274"/>
    </source>
</evidence>
<dbReference type="KEGG" id="tso:IZ6_15730"/>
<name>A0A6S6QWE3_9HYPH</name>
<dbReference type="InterPro" id="IPR000244">
    <property type="entry name" value="Ribosomal_bL9"/>
</dbReference>
<evidence type="ECO:0000256" key="4">
    <source>
        <dbReference type="ARBA" id="ARBA00022980"/>
    </source>
</evidence>
<comment type="similarity">
    <text evidence="1 7">Belongs to the bacterial ribosomal protein bL9 family.</text>
</comment>
<evidence type="ECO:0000313" key="12">
    <source>
        <dbReference type="Proteomes" id="UP000515317"/>
    </source>
</evidence>
<keyword evidence="3 7" id="KW-0694">RNA-binding</keyword>
<keyword evidence="5 7" id="KW-0687">Ribonucleoprotein</keyword>
<dbReference type="PANTHER" id="PTHR21368">
    <property type="entry name" value="50S RIBOSOMAL PROTEIN L9"/>
    <property type="match status" value="1"/>
</dbReference>
<dbReference type="Pfam" id="PF03948">
    <property type="entry name" value="Ribosomal_L9_C"/>
    <property type="match status" value="1"/>
</dbReference>
<dbReference type="SUPFAM" id="SSF55658">
    <property type="entry name" value="L9 N-domain-like"/>
    <property type="match status" value="1"/>
</dbReference>
<evidence type="ECO:0000256" key="7">
    <source>
        <dbReference type="HAMAP-Rule" id="MF_00503"/>
    </source>
</evidence>
<dbReference type="Gene3D" id="3.10.430.100">
    <property type="entry name" value="Ribosomal protein L9, C-terminal domain"/>
    <property type="match status" value="1"/>
</dbReference>
<evidence type="ECO:0000256" key="2">
    <source>
        <dbReference type="ARBA" id="ARBA00022730"/>
    </source>
</evidence>
<feature type="compositionally biased region" description="Basic and acidic residues" evidence="9">
    <location>
        <begin position="152"/>
        <end position="189"/>
    </location>
</feature>
<dbReference type="GO" id="GO:0003735">
    <property type="term" value="F:structural constituent of ribosome"/>
    <property type="evidence" value="ECO:0007669"/>
    <property type="project" value="InterPro"/>
</dbReference>
<dbReference type="NCBIfam" id="TIGR00158">
    <property type="entry name" value="L9"/>
    <property type="match status" value="1"/>
</dbReference>
<accession>A0A6S6QWE3</accession>
<dbReference type="InterPro" id="IPR036791">
    <property type="entry name" value="Ribosomal_bL9_C_sf"/>
</dbReference>
<sequence length="216" mass="23509">MQVILLERIAKLGQLGEEVRVRDGYARNFLLPNGKALRATQENRAKFEGLRSQLEARNIESKNEAQKLGDKLGGQTVVIIRQAGETGQLYGSVSGRDLAEALTQAGFTVSRQQIVLNTPIKTIGLHEIPVSLHPEIEVKVSANVARSAAEAERQAKGEDLTVRAEDAAFETFKEDDDRGGRGEREDRGNAEAAPAEDGADEKPKKKRAKKDAPAAE</sequence>
<dbReference type="InterPro" id="IPR020069">
    <property type="entry name" value="Ribosomal_bL9_C"/>
</dbReference>
<evidence type="ECO:0000313" key="11">
    <source>
        <dbReference type="EMBL" id="BCJ90838.1"/>
    </source>
</evidence>
<dbReference type="GO" id="GO:0019843">
    <property type="term" value="F:rRNA binding"/>
    <property type="evidence" value="ECO:0007669"/>
    <property type="project" value="UniProtKB-UniRule"/>
</dbReference>
<dbReference type="GO" id="GO:0005840">
    <property type="term" value="C:ribosome"/>
    <property type="evidence" value="ECO:0007669"/>
    <property type="project" value="UniProtKB-KW"/>
</dbReference>
<keyword evidence="8" id="KW-0175">Coiled coil</keyword>
<dbReference type="PROSITE" id="PS00651">
    <property type="entry name" value="RIBOSOMAL_L9"/>
    <property type="match status" value="1"/>
</dbReference>
<dbReference type="RefSeq" id="WP_222877438.1">
    <property type="nucleotide sequence ID" value="NZ_AP023361.1"/>
</dbReference>
<reference evidence="11 12" key="1">
    <citation type="submission" date="2020-08" db="EMBL/GenBank/DDBJ databases">
        <title>Genome sequence of Rhizobiales bacterium strain IZ6.</title>
        <authorList>
            <person name="Nakai R."/>
            <person name="Naganuma T."/>
        </authorList>
    </citation>
    <scope>NUCLEOTIDE SEQUENCE [LARGE SCALE GENOMIC DNA]</scope>
    <source>
        <strain evidence="11 12">IZ6</strain>
    </source>
</reference>
<dbReference type="Pfam" id="PF01281">
    <property type="entry name" value="Ribosomal_L9_N"/>
    <property type="match status" value="1"/>
</dbReference>
<dbReference type="AlphaFoldDB" id="A0A6S6QWE3"/>
<dbReference type="InterPro" id="IPR009027">
    <property type="entry name" value="Ribosomal_bL9/RNase_H1_N"/>
</dbReference>
<protein>
    <recommendedName>
        <fullName evidence="6 7">Large ribosomal subunit protein bL9</fullName>
    </recommendedName>
</protein>
<dbReference type="SUPFAM" id="SSF55653">
    <property type="entry name" value="Ribosomal protein L9 C-domain"/>
    <property type="match status" value="1"/>
</dbReference>
<dbReference type="GO" id="GO:1990904">
    <property type="term" value="C:ribonucleoprotein complex"/>
    <property type="evidence" value="ECO:0007669"/>
    <property type="project" value="UniProtKB-KW"/>
</dbReference>
<dbReference type="Proteomes" id="UP000515317">
    <property type="component" value="Chromosome"/>
</dbReference>
<comment type="function">
    <text evidence="7">Binds to the 23S rRNA.</text>
</comment>
<keyword evidence="2 7" id="KW-0699">rRNA-binding</keyword>
<evidence type="ECO:0000256" key="8">
    <source>
        <dbReference type="SAM" id="Coils"/>
    </source>
</evidence>
<feature type="coiled-coil region" evidence="8">
    <location>
        <begin position="37"/>
        <end position="71"/>
    </location>
</feature>
<dbReference type="HAMAP" id="MF_00503">
    <property type="entry name" value="Ribosomal_bL9"/>
    <property type="match status" value="1"/>
</dbReference>
<evidence type="ECO:0000256" key="9">
    <source>
        <dbReference type="SAM" id="MobiDB-lite"/>
    </source>
</evidence>
<keyword evidence="4 7" id="KW-0689">Ribosomal protein</keyword>
<keyword evidence="12" id="KW-1185">Reference proteome</keyword>
<dbReference type="InterPro" id="IPR020594">
    <property type="entry name" value="Ribosomal_bL9_bac/chp"/>
</dbReference>
<gene>
    <name evidence="7" type="primary">rplI</name>
    <name evidence="11" type="ORF">IZ6_15730</name>
</gene>
<evidence type="ECO:0000256" key="3">
    <source>
        <dbReference type="ARBA" id="ARBA00022884"/>
    </source>
</evidence>
<evidence type="ECO:0000256" key="6">
    <source>
        <dbReference type="ARBA" id="ARBA00035292"/>
    </source>
</evidence>
<dbReference type="Gene3D" id="3.40.5.10">
    <property type="entry name" value="Ribosomal protein L9, N-terminal domain"/>
    <property type="match status" value="1"/>
</dbReference>
<evidence type="ECO:0000259" key="10">
    <source>
        <dbReference type="PROSITE" id="PS00651"/>
    </source>
</evidence>
<dbReference type="InterPro" id="IPR020070">
    <property type="entry name" value="Ribosomal_bL9_N"/>
</dbReference>
<dbReference type="InterPro" id="IPR036935">
    <property type="entry name" value="Ribosomal_bL9_N_sf"/>
</dbReference>
<evidence type="ECO:0000256" key="1">
    <source>
        <dbReference type="ARBA" id="ARBA00010605"/>
    </source>
</evidence>
<organism evidence="11 12">
    <name type="scientific">Terrihabitans soli</name>
    <dbReference type="NCBI Taxonomy" id="708113"/>
    <lineage>
        <taxon>Bacteria</taxon>
        <taxon>Pseudomonadati</taxon>
        <taxon>Pseudomonadota</taxon>
        <taxon>Alphaproteobacteria</taxon>
        <taxon>Hyphomicrobiales</taxon>
        <taxon>Terrihabitans</taxon>
    </lineage>
</organism>
<dbReference type="EMBL" id="AP023361">
    <property type="protein sequence ID" value="BCJ90838.1"/>
    <property type="molecule type" value="Genomic_DNA"/>
</dbReference>
<feature type="region of interest" description="Disordered" evidence="9">
    <location>
        <begin position="152"/>
        <end position="216"/>
    </location>
</feature>
<dbReference type="GO" id="GO:0006412">
    <property type="term" value="P:translation"/>
    <property type="evidence" value="ECO:0007669"/>
    <property type="project" value="UniProtKB-UniRule"/>
</dbReference>
<proteinExistence type="inferred from homology"/>